<evidence type="ECO:0000313" key="1">
    <source>
        <dbReference type="EMBL" id="GFZ16161.1"/>
    </source>
</evidence>
<keyword evidence="2" id="KW-1185">Reference proteome</keyword>
<proteinExistence type="predicted"/>
<sequence>MPTLKRSSIQLWETEKRLVKSIISGAPFGQHMKVEAMAIMVVELLLKLAQVKRMTLEQPLHPYELFVKTEMEKQQVVQTATTDQGLQVKVGSKTAVVYGLDGIKRESAGKLALGVAVGGAALGTLFTIEIGNVSGASVIQGAGGSVDEKVEAGKYIDAKLRELVLAGYSGKFDPGKLGAPVGKEALNPEYCIGCMEGGIDRPGGNPLPLALGGGGEGPHDTKFYPGWYKGKPPWKLDPGCPNCAVWELRSVRDLVTAEGKLLDVAAGRE</sequence>
<name>A0A7J0GZG1_9ERIC</name>
<reference evidence="1 2" key="1">
    <citation type="submission" date="2019-07" db="EMBL/GenBank/DDBJ databases">
        <title>De Novo Assembly of kiwifruit Actinidia rufa.</title>
        <authorList>
            <person name="Sugita-Konishi S."/>
            <person name="Sato K."/>
            <person name="Mori E."/>
            <person name="Abe Y."/>
            <person name="Kisaki G."/>
            <person name="Hamano K."/>
            <person name="Suezawa K."/>
            <person name="Otani M."/>
            <person name="Fukuda T."/>
            <person name="Manabe T."/>
            <person name="Gomi K."/>
            <person name="Tabuchi M."/>
            <person name="Akimitsu K."/>
            <person name="Kataoka I."/>
        </authorList>
    </citation>
    <scope>NUCLEOTIDE SEQUENCE [LARGE SCALE GENOMIC DNA]</scope>
    <source>
        <strain evidence="2">cv. Fuchu</strain>
    </source>
</reference>
<organism evidence="1 2">
    <name type="scientific">Actinidia rufa</name>
    <dbReference type="NCBI Taxonomy" id="165716"/>
    <lineage>
        <taxon>Eukaryota</taxon>
        <taxon>Viridiplantae</taxon>
        <taxon>Streptophyta</taxon>
        <taxon>Embryophyta</taxon>
        <taxon>Tracheophyta</taxon>
        <taxon>Spermatophyta</taxon>
        <taxon>Magnoliopsida</taxon>
        <taxon>eudicotyledons</taxon>
        <taxon>Gunneridae</taxon>
        <taxon>Pentapetalae</taxon>
        <taxon>asterids</taxon>
        <taxon>Ericales</taxon>
        <taxon>Actinidiaceae</taxon>
        <taxon>Actinidia</taxon>
    </lineage>
</organism>
<comment type="caution">
    <text evidence="1">The sequence shown here is derived from an EMBL/GenBank/DDBJ whole genome shotgun (WGS) entry which is preliminary data.</text>
</comment>
<protein>
    <submittedName>
        <fullName evidence="1">Decapping 5</fullName>
    </submittedName>
</protein>
<accession>A0A7J0GZG1</accession>
<evidence type="ECO:0000313" key="2">
    <source>
        <dbReference type="Proteomes" id="UP000585474"/>
    </source>
</evidence>
<dbReference type="AlphaFoldDB" id="A0A7J0GZG1"/>
<dbReference type="Proteomes" id="UP000585474">
    <property type="component" value="Unassembled WGS sequence"/>
</dbReference>
<gene>
    <name evidence="1" type="ORF">Acr_25g0005700</name>
</gene>
<dbReference type="EMBL" id="BJWL01000025">
    <property type="protein sequence ID" value="GFZ16161.1"/>
    <property type="molecule type" value="Genomic_DNA"/>
</dbReference>